<keyword evidence="2" id="KW-1185">Reference proteome</keyword>
<dbReference type="EMBL" id="JAIWYP010000008">
    <property type="protein sequence ID" value="KAH3782094.1"/>
    <property type="molecule type" value="Genomic_DNA"/>
</dbReference>
<dbReference type="AlphaFoldDB" id="A0A9D4EK15"/>
<evidence type="ECO:0000313" key="1">
    <source>
        <dbReference type="EMBL" id="KAH3782094.1"/>
    </source>
</evidence>
<reference evidence="1" key="1">
    <citation type="journal article" date="2019" name="bioRxiv">
        <title>The Genome of the Zebra Mussel, Dreissena polymorpha: A Resource for Invasive Species Research.</title>
        <authorList>
            <person name="McCartney M.A."/>
            <person name="Auch B."/>
            <person name="Kono T."/>
            <person name="Mallez S."/>
            <person name="Zhang Y."/>
            <person name="Obille A."/>
            <person name="Becker A."/>
            <person name="Abrahante J.E."/>
            <person name="Garbe J."/>
            <person name="Badalamenti J.P."/>
            <person name="Herman A."/>
            <person name="Mangelson H."/>
            <person name="Liachko I."/>
            <person name="Sullivan S."/>
            <person name="Sone E.D."/>
            <person name="Koren S."/>
            <person name="Silverstein K.A.T."/>
            <person name="Beckman K.B."/>
            <person name="Gohl D.M."/>
        </authorList>
    </citation>
    <scope>NUCLEOTIDE SEQUENCE</scope>
    <source>
        <strain evidence="1">Duluth1</strain>
        <tissue evidence="1">Whole animal</tissue>
    </source>
</reference>
<comment type="caution">
    <text evidence="1">The sequence shown here is derived from an EMBL/GenBank/DDBJ whole genome shotgun (WGS) entry which is preliminary data.</text>
</comment>
<name>A0A9D4EK15_DREPO</name>
<sequence length="55" mass="6094">MTADNVNDGIVYYTDYADNCGCCAVLKRPSSVQLTLDKTYLVEKILVFGRTEKSA</sequence>
<protein>
    <submittedName>
        <fullName evidence="1">Uncharacterized protein</fullName>
    </submittedName>
</protein>
<reference evidence="1" key="2">
    <citation type="submission" date="2020-11" db="EMBL/GenBank/DDBJ databases">
        <authorList>
            <person name="McCartney M.A."/>
            <person name="Auch B."/>
            <person name="Kono T."/>
            <person name="Mallez S."/>
            <person name="Becker A."/>
            <person name="Gohl D.M."/>
            <person name="Silverstein K.A.T."/>
            <person name="Koren S."/>
            <person name="Bechman K.B."/>
            <person name="Herman A."/>
            <person name="Abrahante J.E."/>
            <person name="Garbe J."/>
        </authorList>
    </citation>
    <scope>NUCLEOTIDE SEQUENCE</scope>
    <source>
        <strain evidence="1">Duluth1</strain>
        <tissue evidence="1">Whole animal</tissue>
    </source>
</reference>
<dbReference type="Proteomes" id="UP000828390">
    <property type="component" value="Unassembled WGS sequence"/>
</dbReference>
<organism evidence="1 2">
    <name type="scientific">Dreissena polymorpha</name>
    <name type="common">Zebra mussel</name>
    <name type="synonym">Mytilus polymorpha</name>
    <dbReference type="NCBI Taxonomy" id="45954"/>
    <lineage>
        <taxon>Eukaryota</taxon>
        <taxon>Metazoa</taxon>
        <taxon>Spiralia</taxon>
        <taxon>Lophotrochozoa</taxon>
        <taxon>Mollusca</taxon>
        <taxon>Bivalvia</taxon>
        <taxon>Autobranchia</taxon>
        <taxon>Heteroconchia</taxon>
        <taxon>Euheterodonta</taxon>
        <taxon>Imparidentia</taxon>
        <taxon>Neoheterodontei</taxon>
        <taxon>Myida</taxon>
        <taxon>Dreissenoidea</taxon>
        <taxon>Dreissenidae</taxon>
        <taxon>Dreissena</taxon>
    </lineage>
</organism>
<gene>
    <name evidence="1" type="ORF">DPMN_160005</name>
</gene>
<evidence type="ECO:0000313" key="2">
    <source>
        <dbReference type="Proteomes" id="UP000828390"/>
    </source>
</evidence>
<accession>A0A9D4EK15</accession>
<proteinExistence type="predicted"/>